<sequence>MKIKQFSVASCFSTFVLPHLLFIRDLEARNKTAMVCCLAWNISLFPDPKERENHISRIWEMGDADTPAQASPRLERGFKDELRMLVAQKNDLFPWTKINIPSVRLVACDKYDILKVRTGNSDEEEIKVITHPDPLGLPLIIDHLRDVQENTAEQIVLLQRAAGISTALSDVEKTQLATSYCVQRADMIGYRRILSVWRDTQPGPSVKRVIGHWLGVLEEIDSNAKSVLHLLTSMHH</sequence>
<gene>
    <name evidence="1" type="ORF">RJN63_13000</name>
</gene>
<dbReference type="AlphaFoldDB" id="A0AAE4K4X3"/>
<dbReference type="RefSeq" id="WP_034303670.1">
    <property type="nucleotide sequence ID" value="NZ_JAVLSM010000029.1"/>
</dbReference>
<name>A0AAE4K4X3_9BURK</name>
<proteinExistence type="predicted"/>
<accession>A0AAE4K4X3</accession>
<evidence type="ECO:0000313" key="1">
    <source>
        <dbReference type="EMBL" id="MDT0337755.1"/>
    </source>
</evidence>
<dbReference type="EMBL" id="JAVRAA010000005">
    <property type="protein sequence ID" value="MDT0337755.1"/>
    <property type="molecule type" value="Genomic_DNA"/>
</dbReference>
<reference evidence="1" key="1">
    <citation type="submission" date="2023-02" db="EMBL/GenBank/DDBJ databases">
        <title>Description of Herbaspirillum huttiense subsp. nephrolepsisexaltata and Herbaspirillum huttiense subsp. lycopersicon.</title>
        <authorList>
            <person name="Poudel M."/>
            <person name="Sharma A."/>
            <person name="Goss E."/>
            <person name="Tapia J.H."/>
            <person name="Harmon C.M."/>
            <person name="Jones J.B."/>
        </authorList>
    </citation>
    <scope>NUCLEOTIDE SEQUENCE</scope>
    <source>
        <strain evidence="1">NC40101</strain>
    </source>
</reference>
<organism evidence="1">
    <name type="scientific">Herbaspirillum huttiense subsp. nephrolepidis</name>
    <dbReference type="NCBI Taxonomy" id="3075126"/>
    <lineage>
        <taxon>Bacteria</taxon>
        <taxon>Pseudomonadati</taxon>
        <taxon>Pseudomonadota</taxon>
        <taxon>Betaproteobacteria</taxon>
        <taxon>Burkholderiales</taxon>
        <taxon>Oxalobacteraceae</taxon>
        <taxon>Herbaspirillum</taxon>
    </lineage>
</organism>
<protein>
    <submittedName>
        <fullName evidence="1">Uncharacterized protein</fullName>
    </submittedName>
</protein>
<comment type="caution">
    <text evidence="1">The sequence shown here is derived from an EMBL/GenBank/DDBJ whole genome shotgun (WGS) entry which is preliminary data.</text>
</comment>